<dbReference type="AlphaFoldDB" id="A0A2T4HMQ3"/>
<dbReference type="InterPro" id="IPR043148">
    <property type="entry name" value="TagF_C"/>
</dbReference>
<gene>
    <name evidence="1" type="ORF">CV103_18665</name>
</gene>
<evidence type="ECO:0000313" key="1">
    <source>
        <dbReference type="EMBL" id="PTD17047.1"/>
    </source>
</evidence>
<dbReference type="Gene3D" id="3.40.50.12580">
    <property type="match status" value="1"/>
</dbReference>
<keyword evidence="2" id="KW-1185">Reference proteome</keyword>
<protein>
    <recommendedName>
        <fullName evidence="3">Glycosyl transferase</fullName>
    </recommendedName>
</protein>
<sequence length="384" mass="42601">MRILFLFVGEKHHVFHALPIAGEMAARYPDLDIEIAIAGPENDALVRDVLNCFPGFTPTIRYLDLPGPADALHKWGVLRGQQRITRLIAALPYLRGFDAIVVPERTTTMIRHFLGSRTKLIFTPHGAGDRAITYDKRDRLFDFALVAGEKSERRMLELGTIRPGAYAVTGYVKMDFMQRLAAHRPPLFDNGRPTVLYAPHFRSSLSSWDRFGKAIIRAFAAQDRYNLVVAPHIRLFDHAPARVTAPIEAMAVPGKIIVDLSSERLVDMTYTAGADIYLGDVSSQVYEFLNRPRPCVFLNAHDADWPDNPDYLFWTLGDVVSSVADVLPAIDAAAERHPLYAARQCQILSDSIGGDPAGASARSADAILHFLEKKAKAGRKAASR</sequence>
<comment type="caution">
    <text evidence="1">The sequence shown here is derived from an EMBL/GenBank/DDBJ whole genome shotgun (WGS) entry which is preliminary data.</text>
</comment>
<proteinExistence type="predicted"/>
<reference evidence="1 2" key="1">
    <citation type="submission" date="2017-11" db="EMBL/GenBank/DDBJ databases">
        <title>Sphingomonas oleivorans sp. nov., isolated from oil-contaminated soil.</title>
        <authorList>
            <person name="Wang L."/>
            <person name="Chen L."/>
        </authorList>
    </citation>
    <scope>NUCLEOTIDE SEQUENCE [LARGE SCALE GENOMIC DNA]</scope>
    <source>
        <strain evidence="1 2">K101</strain>
    </source>
</reference>
<organism evidence="1 2">
    <name type="scientific">Edaphosphingomonas fennica</name>
    <dbReference type="NCBI Taxonomy" id="114404"/>
    <lineage>
        <taxon>Bacteria</taxon>
        <taxon>Pseudomonadati</taxon>
        <taxon>Pseudomonadota</taxon>
        <taxon>Alphaproteobacteria</taxon>
        <taxon>Sphingomonadales</taxon>
        <taxon>Rhizorhabdaceae</taxon>
        <taxon>Edaphosphingomonas</taxon>
    </lineage>
</organism>
<accession>A0A2T4HMQ3</accession>
<name>A0A2T4HMQ3_9SPHN</name>
<dbReference type="SUPFAM" id="SSF53756">
    <property type="entry name" value="UDP-Glycosyltransferase/glycogen phosphorylase"/>
    <property type="match status" value="1"/>
</dbReference>
<dbReference type="Proteomes" id="UP000241206">
    <property type="component" value="Unassembled WGS sequence"/>
</dbReference>
<dbReference type="EMBL" id="PHHF01000076">
    <property type="protein sequence ID" value="PTD17047.1"/>
    <property type="molecule type" value="Genomic_DNA"/>
</dbReference>
<evidence type="ECO:0008006" key="3">
    <source>
        <dbReference type="Google" id="ProtNLM"/>
    </source>
</evidence>
<dbReference type="RefSeq" id="WP_107395783.1">
    <property type="nucleotide sequence ID" value="NZ_PHHF01000076.1"/>
</dbReference>
<evidence type="ECO:0000313" key="2">
    <source>
        <dbReference type="Proteomes" id="UP000241206"/>
    </source>
</evidence>